<keyword evidence="3" id="KW-0648">Protein biosynthesis</keyword>
<dbReference type="InterPro" id="IPR019815">
    <property type="entry name" value="Translation_initiation_fac_3_C"/>
</dbReference>
<dbReference type="HAMAP" id="MF_00080">
    <property type="entry name" value="IF_3"/>
    <property type="match status" value="1"/>
</dbReference>
<organism evidence="7 8">
    <name type="scientific">Chlorella sorokiniana</name>
    <name type="common">Freshwater green alga</name>
    <dbReference type="NCBI Taxonomy" id="3076"/>
    <lineage>
        <taxon>Eukaryota</taxon>
        <taxon>Viridiplantae</taxon>
        <taxon>Chlorophyta</taxon>
        <taxon>core chlorophytes</taxon>
        <taxon>Trebouxiophyceae</taxon>
        <taxon>Chlorellales</taxon>
        <taxon>Chlorellaceae</taxon>
        <taxon>Chlorella clade</taxon>
        <taxon>Chlorella</taxon>
    </lineage>
</organism>
<dbReference type="STRING" id="3076.A0A2P6TGM0"/>
<dbReference type="Gene3D" id="3.30.110.10">
    <property type="entry name" value="Translation initiation factor 3 (IF-3), C-terminal domain"/>
    <property type="match status" value="1"/>
</dbReference>
<keyword evidence="2 7" id="KW-0396">Initiation factor</keyword>
<feature type="domain" description="Translation initiation factor 3 N-terminal" evidence="6">
    <location>
        <begin position="155"/>
        <end position="224"/>
    </location>
</feature>
<name>A0A2P6TGM0_CHLSO</name>
<keyword evidence="8" id="KW-1185">Reference proteome</keyword>
<dbReference type="AlphaFoldDB" id="A0A2P6TGM0"/>
<evidence type="ECO:0000256" key="2">
    <source>
        <dbReference type="ARBA" id="ARBA00022540"/>
    </source>
</evidence>
<evidence type="ECO:0000256" key="4">
    <source>
        <dbReference type="SAM" id="MobiDB-lite"/>
    </source>
</evidence>
<evidence type="ECO:0000313" key="8">
    <source>
        <dbReference type="Proteomes" id="UP000239899"/>
    </source>
</evidence>
<evidence type="ECO:0000313" key="7">
    <source>
        <dbReference type="EMBL" id="PRW33264.1"/>
    </source>
</evidence>
<evidence type="ECO:0000256" key="3">
    <source>
        <dbReference type="ARBA" id="ARBA00022917"/>
    </source>
</evidence>
<gene>
    <name evidence="7" type="ORF">C2E21_7936</name>
</gene>
<dbReference type="Pfam" id="PF00707">
    <property type="entry name" value="IF3_C"/>
    <property type="match status" value="1"/>
</dbReference>
<dbReference type="PANTHER" id="PTHR10938">
    <property type="entry name" value="TRANSLATION INITIATION FACTOR IF-3"/>
    <property type="match status" value="1"/>
</dbReference>
<dbReference type="EMBL" id="LHPG02000017">
    <property type="protein sequence ID" value="PRW33264.1"/>
    <property type="molecule type" value="Genomic_DNA"/>
</dbReference>
<dbReference type="OrthoDB" id="21573at2759"/>
<proteinExistence type="inferred from homology"/>
<comment type="caution">
    <text evidence="7">The sequence shown here is derived from an EMBL/GenBank/DDBJ whole genome shotgun (WGS) entry which is preliminary data.</text>
</comment>
<accession>A0A2P6TGM0</accession>
<dbReference type="SUPFAM" id="SSF54364">
    <property type="entry name" value="Translation initiation factor IF3, N-terminal domain"/>
    <property type="match status" value="1"/>
</dbReference>
<dbReference type="GO" id="GO:0043022">
    <property type="term" value="F:ribosome binding"/>
    <property type="evidence" value="ECO:0007669"/>
    <property type="project" value="TreeGrafter"/>
</dbReference>
<dbReference type="Gene3D" id="3.10.20.80">
    <property type="entry name" value="Translation initiation factor 3 (IF-3), N-terminal domain"/>
    <property type="match status" value="1"/>
</dbReference>
<sequence length="322" mass="33846">MQALALCTAAAPPRAAAFRPAAPSGRTLRLSVCSTAPGGPSTTPRPPGTRPPSGGRPGGSGPRPGGSGPRPGGSGPRPGGSGPRPGGTGPRPSGPPGQGQQQRRPGGNFGSSSGPGGPPRQGPGGGYRERDGQGGRQQGPRGGRQQRDPYAGVTMNEAIRAPEVRVLAEDRSPLGVMPTRQALAEARAEGLDMILVVPDAAPPVVRLMEVSKFLYEQVKAAKEAKKKQREAVVETKELKLRPATDVHDYQVKVKAAQKFLGKGHRVKLTLQFRGREMEFQQIGREMFQRFVEDCGSDVAIEQAPAMQGRQMSMVLGPAKKEI</sequence>
<evidence type="ECO:0000259" key="5">
    <source>
        <dbReference type="Pfam" id="PF00707"/>
    </source>
</evidence>
<dbReference type="GO" id="GO:0005737">
    <property type="term" value="C:cytoplasm"/>
    <property type="evidence" value="ECO:0007669"/>
    <property type="project" value="UniProtKB-ARBA"/>
</dbReference>
<evidence type="ECO:0000256" key="1">
    <source>
        <dbReference type="ARBA" id="ARBA00005439"/>
    </source>
</evidence>
<dbReference type="NCBIfam" id="TIGR00168">
    <property type="entry name" value="infC"/>
    <property type="match status" value="1"/>
</dbReference>
<dbReference type="InterPro" id="IPR001288">
    <property type="entry name" value="Translation_initiation_fac_3"/>
</dbReference>
<dbReference type="SUPFAM" id="SSF55200">
    <property type="entry name" value="Translation initiation factor IF3, C-terminal domain"/>
    <property type="match status" value="1"/>
</dbReference>
<dbReference type="GO" id="GO:0003743">
    <property type="term" value="F:translation initiation factor activity"/>
    <property type="evidence" value="ECO:0007669"/>
    <property type="project" value="UniProtKB-KW"/>
</dbReference>
<feature type="region of interest" description="Disordered" evidence="4">
    <location>
        <begin position="1"/>
        <end position="151"/>
    </location>
</feature>
<feature type="domain" description="Translation initiation factor 3 C-terminal" evidence="5">
    <location>
        <begin position="233"/>
        <end position="317"/>
    </location>
</feature>
<dbReference type="InterPro" id="IPR036787">
    <property type="entry name" value="T_IF-3_N_sf"/>
</dbReference>
<dbReference type="InterPro" id="IPR036788">
    <property type="entry name" value="T_IF-3_C_sf"/>
</dbReference>
<dbReference type="PANTHER" id="PTHR10938:SF0">
    <property type="entry name" value="TRANSLATION INITIATION FACTOR IF-3, MITOCHONDRIAL"/>
    <property type="match status" value="1"/>
</dbReference>
<dbReference type="Pfam" id="PF05198">
    <property type="entry name" value="IF3_N"/>
    <property type="match status" value="1"/>
</dbReference>
<dbReference type="InterPro" id="IPR019814">
    <property type="entry name" value="Translation_initiation_fac_3_N"/>
</dbReference>
<dbReference type="Proteomes" id="UP000239899">
    <property type="component" value="Unassembled WGS sequence"/>
</dbReference>
<feature type="compositionally biased region" description="Low complexity" evidence="4">
    <location>
        <begin position="1"/>
        <end position="23"/>
    </location>
</feature>
<reference evidence="7 8" key="1">
    <citation type="journal article" date="2018" name="Plant J.">
        <title>Genome sequences of Chlorella sorokiniana UTEX 1602 and Micractinium conductrix SAG 241.80: implications to maltose excretion by a green alga.</title>
        <authorList>
            <person name="Arriola M.B."/>
            <person name="Velmurugan N."/>
            <person name="Zhang Y."/>
            <person name="Plunkett M.H."/>
            <person name="Hondzo H."/>
            <person name="Barney B.M."/>
        </authorList>
    </citation>
    <scope>NUCLEOTIDE SEQUENCE [LARGE SCALE GENOMIC DNA]</scope>
    <source>
        <strain evidence="8">UTEX 1602</strain>
    </source>
</reference>
<dbReference type="FunFam" id="3.30.110.10:FF:000001">
    <property type="entry name" value="Translation initiation factor IF-3"/>
    <property type="match status" value="1"/>
</dbReference>
<protein>
    <submittedName>
        <fullName evidence="7">Translation initiation factor IF-3</fullName>
    </submittedName>
</protein>
<feature type="compositionally biased region" description="Gly residues" evidence="4">
    <location>
        <begin position="55"/>
        <end position="89"/>
    </location>
</feature>
<evidence type="ECO:0000259" key="6">
    <source>
        <dbReference type="Pfam" id="PF05198"/>
    </source>
</evidence>
<dbReference type="GO" id="GO:0032790">
    <property type="term" value="P:ribosome disassembly"/>
    <property type="evidence" value="ECO:0007669"/>
    <property type="project" value="TreeGrafter"/>
</dbReference>
<comment type="similarity">
    <text evidence="1">Belongs to the IF-3 family.</text>
</comment>